<evidence type="ECO:0000313" key="2">
    <source>
        <dbReference type="Proteomes" id="UP000245370"/>
    </source>
</evidence>
<reference evidence="1 2" key="1">
    <citation type="submission" date="2018-05" db="EMBL/GenBank/DDBJ databases">
        <title>Brumimicrobium oceani sp. nov., isolated from coastal sediment.</title>
        <authorList>
            <person name="Kou Y."/>
        </authorList>
    </citation>
    <scope>NUCLEOTIDE SEQUENCE [LARGE SCALE GENOMIC DNA]</scope>
    <source>
        <strain evidence="1 2">C305</strain>
    </source>
</reference>
<sequence>MKRIEMFNLAYDDKLMEINHYKKHPQMMPYVGEDYDTYKILIISESHYVPDNFKGDISNWYDNPTLELVNSMKGNTNTRGVINNFFDKNRKGHRLFHNINSALKNGNKNIDLKSVAWYNFYQKPAKHKKEFKKDNSLDKKIAIEVFEENIKILDPKLIFFVSKNAFGSLQNGKGDYKDRKWCEILKGHKFKNHQVPIQVAVHPNCSWWNRKHGQRKETGKQQFERKIRNHFSM</sequence>
<dbReference type="Proteomes" id="UP000245370">
    <property type="component" value="Unassembled WGS sequence"/>
</dbReference>
<proteinExistence type="predicted"/>
<organism evidence="1 2">
    <name type="scientific">Brumimicrobium oceani</name>
    <dbReference type="NCBI Taxonomy" id="2100725"/>
    <lineage>
        <taxon>Bacteria</taxon>
        <taxon>Pseudomonadati</taxon>
        <taxon>Bacteroidota</taxon>
        <taxon>Flavobacteriia</taxon>
        <taxon>Flavobacteriales</taxon>
        <taxon>Crocinitomicaceae</taxon>
        <taxon>Brumimicrobium</taxon>
    </lineage>
</organism>
<comment type="caution">
    <text evidence="1">The sequence shown here is derived from an EMBL/GenBank/DDBJ whole genome shotgun (WGS) entry which is preliminary data.</text>
</comment>
<dbReference type="AlphaFoldDB" id="A0A2U2XER1"/>
<dbReference type="RefSeq" id="WP_109358400.1">
    <property type="nucleotide sequence ID" value="NZ_QFRJ01000002.1"/>
</dbReference>
<evidence type="ECO:0000313" key="1">
    <source>
        <dbReference type="EMBL" id="PWH86289.1"/>
    </source>
</evidence>
<dbReference type="EMBL" id="QFRJ01000002">
    <property type="protein sequence ID" value="PWH86289.1"/>
    <property type="molecule type" value="Genomic_DNA"/>
</dbReference>
<evidence type="ECO:0008006" key="3">
    <source>
        <dbReference type="Google" id="ProtNLM"/>
    </source>
</evidence>
<accession>A0A2U2XER1</accession>
<gene>
    <name evidence="1" type="ORF">DIT68_03355</name>
</gene>
<protein>
    <recommendedName>
        <fullName evidence="3">Uracil-DNA glycosylase-like domain-containing protein</fullName>
    </recommendedName>
</protein>
<reference evidence="1 2" key="2">
    <citation type="submission" date="2018-05" db="EMBL/GenBank/DDBJ databases">
        <authorList>
            <person name="Lanie J.A."/>
            <person name="Ng W.-L."/>
            <person name="Kazmierczak K.M."/>
            <person name="Andrzejewski T.M."/>
            <person name="Davidsen T.M."/>
            <person name="Wayne K.J."/>
            <person name="Tettelin H."/>
            <person name="Glass J.I."/>
            <person name="Rusch D."/>
            <person name="Podicherti R."/>
            <person name="Tsui H.-C.T."/>
            <person name="Winkler M.E."/>
        </authorList>
    </citation>
    <scope>NUCLEOTIDE SEQUENCE [LARGE SCALE GENOMIC DNA]</scope>
    <source>
        <strain evidence="1 2">C305</strain>
    </source>
</reference>
<name>A0A2U2XER1_9FLAO</name>
<keyword evidence="2" id="KW-1185">Reference proteome</keyword>
<dbReference type="OrthoDB" id="1149978at2"/>